<keyword evidence="5" id="KW-0378">Hydrolase</keyword>
<evidence type="ECO:0000256" key="1">
    <source>
        <dbReference type="ARBA" id="ARBA00004651"/>
    </source>
</evidence>
<evidence type="ECO:0000313" key="12">
    <source>
        <dbReference type="EMBL" id="WVN21317.1"/>
    </source>
</evidence>
<feature type="transmembrane region" description="Helical" evidence="9">
    <location>
        <begin position="197"/>
        <end position="220"/>
    </location>
</feature>
<dbReference type="EMBL" id="CP143578">
    <property type="protein sequence ID" value="WVN21317.1"/>
    <property type="molecule type" value="Genomic_DNA"/>
</dbReference>
<dbReference type="PROSITE" id="PS50929">
    <property type="entry name" value="ABC_TM1F"/>
    <property type="match status" value="1"/>
</dbReference>
<comment type="similarity">
    <text evidence="2">Belongs to the ABC transporter superfamily.</text>
</comment>
<keyword evidence="7 9" id="KW-1133">Transmembrane helix</keyword>
<dbReference type="InterPro" id="IPR011527">
    <property type="entry name" value="ABC1_TM_dom"/>
</dbReference>
<feature type="transmembrane region" description="Helical" evidence="9">
    <location>
        <begin position="156"/>
        <end position="177"/>
    </location>
</feature>
<evidence type="ECO:0000259" key="11">
    <source>
        <dbReference type="PROSITE" id="PS50990"/>
    </source>
</evidence>
<dbReference type="RefSeq" id="WP_330463356.1">
    <property type="nucleotide sequence ID" value="NZ_CP143578.1"/>
</dbReference>
<dbReference type="Gene3D" id="3.40.50.300">
    <property type="entry name" value="P-loop containing nucleotide triphosphate hydrolases"/>
    <property type="match status" value="1"/>
</dbReference>
<proteinExistence type="inferred from homology"/>
<dbReference type="SUPFAM" id="SSF90123">
    <property type="entry name" value="ABC transporter transmembrane region"/>
    <property type="match status" value="1"/>
</dbReference>
<dbReference type="Proteomes" id="UP001431935">
    <property type="component" value="Chromosome"/>
</dbReference>
<name>A0ABZ2AGS5_9BACT</name>
<gene>
    <name evidence="12" type="ORF">V2E26_02775</name>
</gene>
<evidence type="ECO:0000256" key="2">
    <source>
        <dbReference type="ARBA" id="ARBA00005417"/>
    </source>
</evidence>
<keyword evidence="4" id="KW-0547">Nucleotide-binding</keyword>
<evidence type="ECO:0000256" key="4">
    <source>
        <dbReference type="ARBA" id="ARBA00022741"/>
    </source>
</evidence>
<keyword evidence="8 9" id="KW-0472">Membrane</keyword>
<dbReference type="SUPFAM" id="SSF52540">
    <property type="entry name" value="P-loop containing nucleoside triphosphate hydrolases"/>
    <property type="match status" value="1"/>
</dbReference>
<evidence type="ECO:0000313" key="13">
    <source>
        <dbReference type="Proteomes" id="UP001431935"/>
    </source>
</evidence>
<dbReference type="InterPro" id="IPR027417">
    <property type="entry name" value="P-loop_NTPase"/>
</dbReference>
<feature type="domain" description="Peptidase C39" evidence="11">
    <location>
        <begin position="6"/>
        <end position="131"/>
    </location>
</feature>
<dbReference type="PANTHER" id="PTHR43158:SF2">
    <property type="entry name" value="SKFA PEPTIDE EXPORT ATP-BINDING PROTEIN SKFE"/>
    <property type="match status" value="1"/>
</dbReference>
<comment type="subcellular location">
    <subcellularLocation>
        <location evidence="1">Cell membrane</location>
        <topology evidence="1">Multi-pass membrane protein</topology>
    </subcellularLocation>
</comment>
<dbReference type="InterPro" id="IPR005074">
    <property type="entry name" value="Peptidase_C39"/>
</dbReference>
<dbReference type="PROSITE" id="PS50990">
    <property type="entry name" value="PEPTIDASE_C39"/>
    <property type="match status" value="1"/>
</dbReference>
<dbReference type="Gene3D" id="1.20.1560.10">
    <property type="entry name" value="ABC transporter type 1, transmembrane domain"/>
    <property type="match status" value="1"/>
</dbReference>
<sequence>MKIQMQDDIKDCGLYVLQSFYNFFWKKSININQLKYLADYSKDGISISNLVRISKQININLEPYEVQFQELTTSNITLPCISLIKIDGFLHYIIIYKIKKNIVEILDPVNGKRKISIETFEKLFSNIVIFASKIENKDVGTHLKNKNVSMNLTKKIIFIIVLLNSLSVLFNYFLSFINKNVFVYIQQQNQLNSLKQVIFLLWISLLILLLNFFNNLMILISKSFVIKNIKSRFINRLKNAEIKQLDKITKNDILMRYLSINNIAVYLTNTISFWPTIILSFSLIIPLFFYTKFEYIALIITINLIKILIGIFLNYKIYQMSRKSIQNNLNEINDLTFLAKNINNYEITFWNSYYSDNFLNLLQQNQLNDQKLSKTIIYKSCLFNLLNILTNFIIFLIFINLKETDISQIIFILQIQNMINEPTNILQQVLIEKKINKVTLEKLNFILNVPNKNDKNEIYIYSLELNKILVNNLTFSYSNKLIFSNLNLTIENSLKIIGDNGCGKTTFLKLLSRKIKDEADSIFFNNFSLKNIDDNWLNNNIYFTDKNFEVPSCDLYTFLFFDVGENERNKLLHNNNFIYLLKLLNLDLFSNIALNKNSFSAGQQQILKLLPLIVKKYQLILLDEAFEFLSKPTFKLIKKLILEKQEKSIFIETSYSSRFLIKNADVFNIEKAV</sequence>
<evidence type="ECO:0000256" key="3">
    <source>
        <dbReference type="ARBA" id="ARBA00022692"/>
    </source>
</evidence>
<evidence type="ECO:0000259" key="10">
    <source>
        <dbReference type="PROSITE" id="PS50929"/>
    </source>
</evidence>
<evidence type="ECO:0000256" key="6">
    <source>
        <dbReference type="ARBA" id="ARBA00022840"/>
    </source>
</evidence>
<dbReference type="InterPro" id="IPR036640">
    <property type="entry name" value="ABC1_TM_sf"/>
</dbReference>
<feature type="transmembrane region" description="Helical" evidence="9">
    <location>
        <begin position="263"/>
        <end position="289"/>
    </location>
</feature>
<keyword evidence="6" id="KW-0067">ATP-binding</keyword>
<evidence type="ECO:0000256" key="8">
    <source>
        <dbReference type="ARBA" id="ARBA00023136"/>
    </source>
</evidence>
<protein>
    <submittedName>
        <fullName evidence="12">Cysteine peptidase family C39 domain-containing protein</fullName>
    </submittedName>
</protein>
<dbReference type="InterPro" id="IPR003439">
    <property type="entry name" value="ABC_transporter-like_ATP-bd"/>
</dbReference>
<evidence type="ECO:0000256" key="7">
    <source>
        <dbReference type="ARBA" id="ARBA00022989"/>
    </source>
</evidence>
<dbReference type="Pfam" id="PF03412">
    <property type="entry name" value="Peptidase_C39"/>
    <property type="match status" value="1"/>
</dbReference>
<evidence type="ECO:0000256" key="9">
    <source>
        <dbReference type="SAM" id="Phobius"/>
    </source>
</evidence>
<keyword evidence="13" id="KW-1185">Reference proteome</keyword>
<evidence type="ECO:0000256" key="5">
    <source>
        <dbReference type="ARBA" id="ARBA00022807"/>
    </source>
</evidence>
<dbReference type="PANTHER" id="PTHR43158">
    <property type="entry name" value="SKFA PEPTIDE EXPORT ATP-BINDING PROTEIN SKFE"/>
    <property type="match status" value="1"/>
</dbReference>
<feature type="domain" description="ABC transmembrane type-1" evidence="10">
    <location>
        <begin position="158"/>
        <end position="326"/>
    </location>
</feature>
<feature type="transmembrane region" description="Helical" evidence="9">
    <location>
        <begin position="295"/>
        <end position="315"/>
    </location>
</feature>
<keyword evidence="5" id="KW-0788">Thiol protease</keyword>
<reference evidence="12" key="1">
    <citation type="submission" date="2024-01" db="EMBL/GenBank/DDBJ databases">
        <title>Complete genome sequence of Mycoplasma gateae strain 3700.</title>
        <authorList>
            <person name="Spergser J."/>
        </authorList>
    </citation>
    <scope>NUCLEOTIDE SEQUENCE [LARGE SCALE GENOMIC DNA]</scope>
    <source>
        <strain evidence="12">3700</strain>
    </source>
</reference>
<dbReference type="Pfam" id="PF00005">
    <property type="entry name" value="ABC_tran"/>
    <property type="match status" value="1"/>
</dbReference>
<keyword evidence="5" id="KW-0645">Protease</keyword>
<accession>A0ABZ2AGS5</accession>
<keyword evidence="3 9" id="KW-0812">Transmembrane</keyword>
<organism evidence="12 13">
    <name type="scientific">Metamycoplasma gateae</name>
    <dbReference type="NCBI Taxonomy" id="35769"/>
    <lineage>
        <taxon>Bacteria</taxon>
        <taxon>Bacillati</taxon>
        <taxon>Mycoplasmatota</taxon>
        <taxon>Mycoplasmoidales</taxon>
        <taxon>Metamycoplasmataceae</taxon>
        <taxon>Metamycoplasma</taxon>
    </lineage>
</organism>
<dbReference type="Gene3D" id="3.90.70.10">
    <property type="entry name" value="Cysteine proteinases"/>
    <property type="match status" value="1"/>
</dbReference>
<feature type="transmembrane region" description="Helical" evidence="9">
    <location>
        <begin position="381"/>
        <end position="401"/>
    </location>
</feature>
<dbReference type="NCBIfam" id="NF045998">
    <property type="entry name" value="cleave_ABC_plasm"/>
    <property type="match status" value="1"/>
</dbReference>